<name>A0AAE3KPF0_9CYAN</name>
<protein>
    <submittedName>
        <fullName evidence="1">Uncharacterized protein</fullName>
    </submittedName>
</protein>
<dbReference type="EMBL" id="JAMZMM010000336">
    <property type="protein sequence ID" value="MCP2731475.1"/>
    <property type="molecule type" value="Genomic_DNA"/>
</dbReference>
<keyword evidence="2" id="KW-1185">Reference proteome</keyword>
<reference evidence="1" key="1">
    <citation type="submission" date="2022-06" db="EMBL/GenBank/DDBJ databases">
        <title>New cyanobacteria of genus Symplocastrum in benthos of Lake Baikal.</title>
        <authorList>
            <person name="Sorokovikova E."/>
            <person name="Tikhonova I."/>
            <person name="Krasnopeev A."/>
            <person name="Evseev P."/>
            <person name="Gladkikh A."/>
            <person name="Belykh O."/>
        </authorList>
    </citation>
    <scope>NUCLEOTIDE SEQUENCE</scope>
    <source>
        <strain evidence="1">BBK-W-15</strain>
    </source>
</reference>
<accession>A0AAE3KPF0</accession>
<organism evidence="1 2">
    <name type="scientific">Limnofasciculus baicalensis BBK-W-15</name>
    <dbReference type="NCBI Taxonomy" id="2699891"/>
    <lineage>
        <taxon>Bacteria</taxon>
        <taxon>Bacillati</taxon>
        <taxon>Cyanobacteriota</taxon>
        <taxon>Cyanophyceae</taxon>
        <taxon>Coleofasciculales</taxon>
        <taxon>Coleofasciculaceae</taxon>
        <taxon>Limnofasciculus</taxon>
        <taxon>Limnofasciculus baicalensis</taxon>
    </lineage>
</organism>
<comment type="caution">
    <text evidence="1">The sequence shown here is derived from an EMBL/GenBank/DDBJ whole genome shotgun (WGS) entry which is preliminary data.</text>
</comment>
<dbReference type="AlphaFoldDB" id="A0AAE3KPF0"/>
<dbReference type="RefSeq" id="WP_254014213.1">
    <property type="nucleotide sequence ID" value="NZ_JAMZMM010000336.1"/>
</dbReference>
<dbReference type="Proteomes" id="UP001204953">
    <property type="component" value="Unassembled WGS sequence"/>
</dbReference>
<evidence type="ECO:0000313" key="2">
    <source>
        <dbReference type="Proteomes" id="UP001204953"/>
    </source>
</evidence>
<evidence type="ECO:0000313" key="1">
    <source>
        <dbReference type="EMBL" id="MCP2731475.1"/>
    </source>
</evidence>
<sequence>MTLTELLPTIRQLSTLDKRELIRILMAEEDISDEQVWKAQFEATTDAQWDSLAEIVRQEIAAGDIIPLVDVFPHSP</sequence>
<proteinExistence type="predicted"/>
<gene>
    <name evidence="1" type="ORF">NJ959_23905</name>
</gene>